<gene>
    <name evidence="2" type="ORF">LZG35_11480</name>
</gene>
<accession>A0A9Q3W5S5</accession>
<proteinExistence type="predicted"/>
<dbReference type="AlphaFoldDB" id="A0A9Q3W5S5"/>
<sequence>MRKQCLVLACALAAGPTLSHAQESEEAAKPRGWDIELEGSYLLKSGNTRSQNLAAAANLTHDGRVWRHTGKMEAVNEMSRNDDTREDERTAERYYGSYKLDRKFGDLGRNYIFNIVTYDKDNFSGYHYQASYAIGLGRRFLDTETHTLDLEAGPGYRVDCLDPSDSYTSCEDTEESLIGRFAAKYEWKISETASFKEDFTTEVGDENTVVRAETSLTSKINDHFSLRLSHLLKRNSKVPDDGSHRSDQETRVSVVYTF</sequence>
<dbReference type="RefSeq" id="WP_022995932.1">
    <property type="nucleotide sequence ID" value="NZ_CBDDTQ010000005.1"/>
</dbReference>
<feature type="signal peptide" evidence="1">
    <location>
        <begin position="1"/>
        <end position="21"/>
    </location>
</feature>
<evidence type="ECO:0000313" key="2">
    <source>
        <dbReference type="EMBL" id="MCE7509260.1"/>
    </source>
</evidence>
<name>A0A9Q3W5S5_9GAMM</name>
<dbReference type="Pfam" id="PF04338">
    <property type="entry name" value="DUF481"/>
    <property type="match status" value="1"/>
</dbReference>
<dbReference type="EMBL" id="JAJVKT010000012">
    <property type="protein sequence ID" value="MCE7509260.1"/>
    <property type="molecule type" value="Genomic_DNA"/>
</dbReference>
<comment type="caution">
    <text evidence="2">The sequence shown here is derived from an EMBL/GenBank/DDBJ whole genome shotgun (WGS) entry which is preliminary data.</text>
</comment>
<dbReference type="InterPro" id="IPR007433">
    <property type="entry name" value="DUF481"/>
</dbReference>
<evidence type="ECO:0000313" key="3">
    <source>
        <dbReference type="Proteomes" id="UP001107961"/>
    </source>
</evidence>
<reference evidence="2" key="1">
    <citation type="submission" date="2022-01" db="EMBL/GenBank/DDBJ databases">
        <authorList>
            <person name="Karlyshev A.V."/>
            <person name="Jaspars M."/>
        </authorList>
    </citation>
    <scope>NUCLEOTIDE SEQUENCE</scope>
    <source>
        <strain evidence="2">AGSA3-2</strain>
    </source>
</reference>
<keyword evidence="3" id="KW-1185">Reference proteome</keyword>
<evidence type="ECO:0000256" key="1">
    <source>
        <dbReference type="SAM" id="SignalP"/>
    </source>
</evidence>
<feature type="chain" id="PRO_5040289461" evidence="1">
    <location>
        <begin position="22"/>
        <end position="258"/>
    </location>
</feature>
<organism evidence="2 3">
    <name type="scientific">Alloalcanivorax xenomutans</name>
    <dbReference type="NCBI Taxonomy" id="1094342"/>
    <lineage>
        <taxon>Bacteria</taxon>
        <taxon>Pseudomonadati</taxon>
        <taxon>Pseudomonadota</taxon>
        <taxon>Gammaproteobacteria</taxon>
        <taxon>Oceanospirillales</taxon>
        <taxon>Alcanivoracaceae</taxon>
        <taxon>Alloalcanivorax</taxon>
    </lineage>
</organism>
<dbReference type="Proteomes" id="UP001107961">
    <property type="component" value="Unassembled WGS sequence"/>
</dbReference>
<protein>
    <submittedName>
        <fullName evidence="2">DUF481 domain-containing protein</fullName>
    </submittedName>
</protein>
<keyword evidence="1" id="KW-0732">Signal</keyword>